<dbReference type="GO" id="GO:0003746">
    <property type="term" value="F:translation elongation factor activity"/>
    <property type="evidence" value="ECO:0007669"/>
    <property type="project" value="InterPro"/>
</dbReference>
<accession>A0A1F5F6F7</accession>
<dbReference type="PRINTS" id="PR00315">
    <property type="entry name" value="ELONGATNFCT"/>
</dbReference>
<dbReference type="CDD" id="cd16262">
    <property type="entry name" value="EFG_III"/>
    <property type="match status" value="1"/>
</dbReference>
<reference evidence="5 6" key="1">
    <citation type="journal article" date="2016" name="Nat. Commun.">
        <title>Thousands of microbial genomes shed light on interconnected biogeochemical processes in an aquifer system.</title>
        <authorList>
            <person name="Anantharaman K."/>
            <person name="Brown C.T."/>
            <person name="Hug L.A."/>
            <person name="Sharon I."/>
            <person name="Castelle C.J."/>
            <person name="Probst A.J."/>
            <person name="Thomas B.C."/>
            <person name="Singh A."/>
            <person name="Wilkins M.J."/>
            <person name="Karaoz U."/>
            <person name="Brodie E.L."/>
            <person name="Williams K.H."/>
            <person name="Hubbard S.S."/>
            <person name="Banfield J.F."/>
        </authorList>
    </citation>
    <scope>NUCLEOTIDE SEQUENCE [LARGE SCALE GENOMIC DNA]</scope>
</reference>
<dbReference type="PANTHER" id="PTHR43261">
    <property type="entry name" value="TRANSLATION ELONGATION FACTOR G-RELATED"/>
    <property type="match status" value="1"/>
</dbReference>
<dbReference type="PANTHER" id="PTHR43261:SF6">
    <property type="entry name" value="ELONGATION FACTOR G-LIKE PROTEIN"/>
    <property type="match status" value="1"/>
</dbReference>
<dbReference type="SUPFAM" id="SSF50447">
    <property type="entry name" value="Translation proteins"/>
    <property type="match status" value="1"/>
</dbReference>
<dbReference type="GO" id="GO:0005525">
    <property type="term" value="F:GTP binding"/>
    <property type="evidence" value="ECO:0007669"/>
    <property type="project" value="UniProtKB-KW"/>
</dbReference>
<dbReference type="InterPro" id="IPR009000">
    <property type="entry name" value="Transl_B-barrel_sf"/>
</dbReference>
<dbReference type="GO" id="GO:0003924">
    <property type="term" value="F:GTPase activity"/>
    <property type="evidence" value="ECO:0007669"/>
    <property type="project" value="InterPro"/>
</dbReference>
<dbReference type="SUPFAM" id="SSF54211">
    <property type="entry name" value="Ribosomal protein S5 domain 2-like"/>
    <property type="match status" value="1"/>
</dbReference>
<dbReference type="SUPFAM" id="SSF54980">
    <property type="entry name" value="EF-G C-terminal domain-like"/>
    <property type="match status" value="2"/>
</dbReference>
<dbReference type="InterPro" id="IPR027417">
    <property type="entry name" value="P-loop_NTPase"/>
</dbReference>
<dbReference type="SMART" id="SM00889">
    <property type="entry name" value="EFG_IV"/>
    <property type="match status" value="1"/>
</dbReference>
<dbReference type="EMBL" id="MFAF01000081">
    <property type="protein sequence ID" value="OGD75166.1"/>
    <property type="molecule type" value="Genomic_DNA"/>
</dbReference>
<protein>
    <recommendedName>
        <fullName evidence="4">Tr-type G domain-containing protein</fullName>
    </recommendedName>
</protein>
<evidence type="ECO:0000313" key="6">
    <source>
        <dbReference type="Proteomes" id="UP000177187"/>
    </source>
</evidence>
<dbReference type="CDD" id="cd01434">
    <property type="entry name" value="EFG_mtEFG1_IV"/>
    <property type="match status" value="1"/>
</dbReference>
<dbReference type="Pfam" id="PF22042">
    <property type="entry name" value="EF-G_D2"/>
    <property type="match status" value="1"/>
</dbReference>
<dbReference type="Proteomes" id="UP000177187">
    <property type="component" value="Unassembled WGS sequence"/>
</dbReference>
<dbReference type="Gene3D" id="3.30.230.10">
    <property type="match status" value="1"/>
</dbReference>
<dbReference type="NCBIfam" id="NF009891">
    <property type="entry name" value="PRK13351.1-1"/>
    <property type="match status" value="1"/>
</dbReference>
<gene>
    <name evidence="5" type="ORF">A2Y64_02485</name>
</gene>
<dbReference type="AlphaFoldDB" id="A0A1F5F6F7"/>
<dbReference type="NCBIfam" id="NF009379">
    <property type="entry name" value="PRK12740.1-3"/>
    <property type="match status" value="1"/>
</dbReference>
<dbReference type="CDD" id="cd03713">
    <property type="entry name" value="EFG_mtEFG_C"/>
    <property type="match status" value="1"/>
</dbReference>
<dbReference type="InterPro" id="IPR005225">
    <property type="entry name" value="Small_GTP-bd"/>
</dbReference>
<dbReference type="InterPro" id="IPR014721">
    <property type="entry name" value="Ribsml_uS5_D2-typ_fold_subgr"/>
</dbReference>
<organism evidence="5 6">
    <name type="scientific">Candidatus Coatesbacteria bacterium RBG_13_66_14</name>
    <dbReference type="NCBI Taxonomy" id="1817816"/>
    <lineage>
        <taxon>Bacteria</taxon>
        <taxon>Candidatus Coatesiibacteriota</taxon>
    </lineage>
</organism>
<dbReference type="FunFam" id="3.30.70.240:FF:000001">
    <property type="entry name" value="Elongation factor G"/>
    <property type="match status" value="1"/>
</dbReference>
<dbReference type="SUPFAM" id="SSF52540">
    <property type="entry name" value="P-loop containing nucleoside triphosphate hydrolases"/>
    <property type="match status" value="1"/>
</dbReference>
<dbReference type="Pfam" id="PF00679">
    <property type="entry name" value="EFG_C"/>
    <property type="match status" value="1"/>
</dbReference>
<proteinExistence type="predicted"/>
<keyword evidence="2" id="KW-0342">GTP-binding</keyword>
<keyword evidence="1" id="KW-0547">Nucleotide-binding</keyword>
<feature type="domain" description="Tr-type G" evidence="4">
    <location>
        <begin position="2"/>
        <end position="276"/>
    </location>
</feature>
<dbReference type="InterPro" id="IPR009022">
    <property type="entry name" value="EFG_III"/>
</dbReference>
<dbReference type="NCBIfam" id="TIGR00231">
    <property type="entry name" value="small_GTP"/>
    <property type="match status" value="1"/>
</dbReference>
<dbReference type="PROSITE" id="PS51722">
    <property type="entry name" value="G_TR_2"/>
    <property type="match status" value="1"/>
</dbReference>
<dbReference type="FunFam" id="3.30.230.10:FF:000003">
    <property type="entry name" value="Elongation factor G"/>
    <property type="match status" value="1"/>
</dbReference>
<dbReference type="STRING" id="1817816.A2Y64_02485"/>
<feature type="compositionally biased region" description="Basic and acidic residues" evidence="3">
    <location>
        <begin position="415"/>
        <end position="424"/>
    </location>
</feature>
<evidence type="ECO:0000313" key="5">
    <source>
        <dbReference type="EMBL" id="OGD75166.1"/>
    </source>
</evidence>
<dbReference type="NCBIfam" id="NF009381">
    <property type="entry name" value="PRK12740.1-5"/>
    <property type="match status" value="1"/>
</dbReference>
<dbReference type="Gene3D" id="3.30.70.240">
    <property type="match status" value="1"/>
</dbReference>
<name>A0A1F5F6F7_9BACT</name>
<dbReference type="Pfam" id="PF00009">
    <property type="entry name" value="GTP_EFTU"/>
    <property type="match status" value="1"/>
</dbReference>
<evidence type="ECO:0000256" key="1">
    <source>
        <dbReference type="ARBA" id="ARBA00022741"/>
    </source>
</evidence>
<dbReference type="InterPro" id="IPR047872">
    <property type="entry name" value="EFG_IV"/>
</dbReference>
<dbReference type="Gene3D" id="3.40.50.300">
    <property type="entry name" value="P-loop containing nucleotide triphosphate hydrolases"/>
    <property type="match status" value="1"/>
</dbReference>
<dbReference type="GO" id="GO:0032790">
    <property type="term" value="P:ribosome disassembly"/>
    <property type="evidence" value="ECO:0007669"/>
    <property type="project" value="TreeGrafter"/>
</dbReference>
<dbReference type="SMART" id="SM00838">
    <property type="entry name" value="EFG_C"/>
    <property type="match status" value="1"/>
</dbReference>
<dbReference type="Pfam" id="PF03764">
    <property type="entry name" value="EFG_IV"/>
    <property type="match status" value="1"/>
</dbReference>
<dbReference type="Gene3D" id="3.30.70.870">
    <property type="entry name" value="Elongation Factor G (Translational Gtpase), domain 3"/>
    <property type="match status" value="1"/>
</dbReference>
<comment type="caution">
    <text evidence="5">The sequence shown here is derived from an EMBL/GenBank/DDBJ whole genome shotgun (WGS) entry which is preliminary data.</text>
</comment>
<dbReference type="InterPro" id="IPR000640">
    <property type="entry name" value="EFG_V-like"/>
</dbReference>
<dbReference type="InterPro" id="IPR020568">
    <property type="entry name" value="Ribosomal_Su5_D2-typ_SF"/>
</dbReference>
<evidence type="ECO:0000256" key="3">
    <source>
        <dbReference type="SAM" id="MobiDB-lite"/>
    </source>
</evidence>
<dbReference type="Gene3D" id="2.40.30.10">
    <property type="entry name" value="Translation factors"/>
    <property type="match status" value="1"/>
</dbReference>
<dbReference type="InterPro" id="IPR053905">
    <property type="entry name" value="EF-G-like_DII"/>
</dbReference>
<feature type="region of interest" description="Disordered" evidence="3">
    <location>
        <begin position="399"/>
        <end position="424"/>
    </location>
</feature>
<evidence type="ECO:0000256" key="2">
    <source>
        <dbReference type="ARBA" id="ARBA00023134"/>
    </source>
</evidence>
<dbReference type="InterPro" id="IPR000795">
    <property type="entry name" value="T_Tr_GTP-bd_dom"/>
</dbReference>
<sequence length="680" mass="72674">MADLRNVVLISHSGVGKTTLAESMSFDAGASKRRGSVGEGNTTSDFDDEEIARHFSISASLLRLKTSGKVLNLIDTPGTLDFSGEVVGGVYAADAAIALVSAVAGVETGTVRCWDIASTRGLPRALFINRMDRENANFNKAVETCQTAFGKTCVPVQLPIGAHTSFKGLVDLIANKAYVYAADGSDKCEVTEIPAELADGAAQAREKLIDAVAAADDALIEKYLDQGTLSAAELHGGLAKAFLGGAIHPIFVGAAELGIGSRPLLDAIADYFPAPGQVPPPRALAGDEEKALPEGTLAALIFKTTVDPFAGKLSLARVFRGTLSGEAFNVNRGKNERCSNLFNVHGSSQESITELTEGDIGAIAKLELALTGDTLAKSGAPRFAPLPLPHPLMKRSVFPASKGDEDKMSTGLSRLQEEDPTLHSTRNDQTKEMILAGLGDQHLQVAVARLQKKYGVNVELKIPRIAYLETITRKAEGHGRHKKQTGGRGQFGDCQIEFWPLERGKGVVFEDAIVGGVIPNKFIPAVEKGLNEAYANGYLCGCPIVDVHAKLYYGSYHSVDSSEMAFKVAASLAFKDAMTKAAPVVLEPIMRVEVFVPDEFMGDIAGDISSKRGKILGMEPRGKLQVVRALVPEGELSNYSTELRSMTGGQGTYSLEFNGYEQAPGEIQQRIVEEHKREKE</sequence>
<evidence type="ECO:0000259" key="4">
    <source>
        <dbReference type="PROSITE" id="PS51722"/>
    </source>
</evidence>
<dbReference type="InterPro" id="IPR035647">
    <property type="entry name" value="EFG_III/V"/>
</dbReference>
<dbReference type="Pfam" id="PF14492">
    <property type="entry name" value="EFG_III"/>
    <property type="match status" value="1"/>
</dbReference>
<dbReference type="InterPro" id="IPR005517">
    <property type="entry name" value="Transl_elong_EFG/EF2_IV"/>
</dbReference>
<dbReference type="InterPro" id="IPR041095">
    <property type="entry name" value="EFG_II"/>
</dbReference>
<dbReference type="CDD" id="cd04170">
    <property type="entry name" value="EF-G_bact"/>
    <property type="match status" value="1"/>
</dbReference>
<dbReference type="InterPro" id="IPR035649">
    <property type="entry name" value="EFG_V"/>
</dbReference>